<dbReference type="SUPFAM" id="SSF52540">
    <property type="entry name" value="P-loop containing nucleoside triphosphate hydrolases"/>
    <property type="match status" value="1"/>
</dbReference>
<dbReference type="RefSeq" id="WP_192278310.1">
    <property type="nucleotide sequence ID" value="NZ_JACZDF010000002.1"/>
</dbReference>
<dbReference type="InterPro" id="IPR027417">
    <property type="entry name" value="P-loop_NTPase"/>
</dbReference>
<organism evidence="1 2">
    <name type="scientific">Flavimobilis rhizosphaerae</name>
    <dbReference type="NCBI Taxonomy" id="2775421"/>
    <lineage>
        <taxon>Bacteria</taxon>
        <taxon>Bacillati</taxon>
        <taxon>Actinomycetota</taxon>
        <taxon>Actinomycetes</taxon>
        <taxon>Micrococcales</taxon>
        <taxon>Jonesiaceae</taxon>
        <taxon>Flavimobilis</taxon>
    </lineage>
</organism>
<proteinExistence type="predicted"/>
<accession>A0ABR9DNR8</accession>
<dbReference type="Gene3D" id="3.40.50.300">
    <property type="entry name" value="P-loop containing nucleotide triphosphate hydrolases"/>
    <property type="match status" value="1"/>
</dbReference>
<sequence>MPILLPNEPEFPDDGGAERAVWEALRAYLPADALLVAGQRIQDDEVERELDLVVAWPGVGLAVLEVKGGMVAREEGAWWQGSGEARHRIDPVGQAQRGRHALQDLLGARRVEGSHARAAHLVAFPHTYVPASWAALDLPRALVVDRADVEDGPAVVARVRRAILEHGQGRTPLASVEGVLRVLDPVLTGDADSPEAATVHELRSDQLTKDQAGMLDKLRAFPRLRVVGGAGTGKTYLALEQARRRAREGDRVALLCYSRGLAAYLQAFTAAWPARERPAYVGLFHELPLRWGAEPGSDDDGDYWERRLPLRLAELADEQPGSELFDTIVVDEGQDFGELWWPGVLRCLRDRAHGRLYVFMDDNQRVFPRDGAAPIDLPPVELDENLRSTKQIAQLFGSLSGTVLRPRGADGPPVRVVDVPAEDAVRYADTVIDQLLDAGYAPGRVALLTTGRRHPVQVERVGSVGYPGYWGEFLAGDDVFYGHVLGFKGLERSVVVLAVNGLRDAARARETLYAGLSRARSLLVVVGPRALVVEHGGEGVARRLAAAQDITTAVLADG</sequence>
<reference evidence="1 2" key="1">
    <citation type="submission" date="2020-09" db="EMBL/GenBank/DDBJ databases">
        <title>Flavimobilis rhizosphaerae sp. nov., isolated from rhizosphere soil of Spartina alterniflora.</title>
        <authorList>
            <person name="Hanqin C."/>
        </authorList>
    </citation>
    <scope>NUCLEOTIDE SEQUENCE [LARGE SCALE GENOMIC DNA]</scope>
    <source>
        <strain evidence="1 2">GY 10621</strain>
    </source>
</reference>
<dbReference type="Proteomes" id="UP000642107">
    <property type="component" value="Unassembled WGS sequence"/>
</dbReference>
<evidence type="ECO:0000313" key="1">
    <source>
        <dbReference type="EMBL" id="MBD9698750.1"/>
    </source>
</evidence>
<gene>
    <name evidence="1" type="ORF">IGS67_04460</name>
</gene>
<evidence type="ECO:0000313" key="2">
    <source>
        <dbReference type="Proteomes" id="UP000642107"/>
    </source>
</evidence>
<protein>
    <submittedName>
        <fullName evidence="1">NERD domain-containing protein</fullName>
    </submittedName>
</protein>
<dbReference type="EMBL" id="JACZDF010000002">
    <property type="protein sequence ID" value="MBD9698750.1"/>
    <property type="molecule type" value="Genomic_DNA"/>
</dbReference>
<keyword evidence="2" id="KW-1185">Reference proteome</keyword>
<comment type="caution">
    <text evidence="1">The sequence shown here is derived from an EMBL/GenBank/DDBJ whole genome shotgun (WGS) entry which is preliminary data.</text>
</comment>
<name>A0ABR9DNR8_9MICO</name>